<dbReference type="KEGG" id="smr:Smar_0658"/>
<evidence type="ECO:0000256" key="4">
    <source>
        <dbReference type="ARBA" id="ARBA00022989"/>
    </source>
</evidence>
<name>A3DMA4_STAMF</name>
<feature type="transmembrane region" description="Helical" evidence="6">
    <location>
        <begin position="286"/>
        <end position="305"/>
    </location>
</feature>
<dbReference type="OrthoDB" id="19068at2157"/>
<evidence type="ECO:0000256" key="1">
    <source>
        <dbReference type="ARBA" id="ARBA00004141"/>
    </source>
</evidence>
<feature type="transmembrane region" description="Helical" evidence="6">
    <location>
        <begin position="325"/>
        <end position="343"/>
    </location>
</feature>
<gene>
    <name evidence="8" type="ordered locus">Smar_0658</name>
</gene>
<dbReference type="Proteomes" id="UP000000254">
    <property type="component" value="Chromosome"/>
</dbReference>
<keyword evidence="2" id="KW-0813">Transport</keyword>
<feature type="transmembrane region" description="Helical" evidence="6">
    <location>
        <begin position="90"/>
        <end position="120"/>
    </location>
</feature>
<accession>A3DMA4</accession>
<proteinExistence type="predicted"/>
<dbReference type="Pfam" id="PF03600">
    <property type="entry name" value="CitMHS"/>
    <property type="match status" value="1"/>
</dbReference>
<reference evidence="9" key="1">
    <citation type="journal article" date="2009" name="BMC Genomics">
        <title>The complete genome sequence of Staphylothermus marinus reveals differences in sulfur metabolism among heterotrophic Crenarchaeota.</title>
        <authorList>
            <person name="Anderson I.J."/>
            <person name="Dharmarajan L."/>
            <person name="Rodriguez J."/>
            <person name="Hooper S."/>
            <person name="Porat I."/>
            <person name="Ulrich L.E."/>
            <person name="Elkins J.G."/>
            <person name="Mavromatis K."/>
            <person name="Sun H."/>
            <person name="Land M."/>
            <person name="Lapidus A."/>
            <person name="Lucas S."/>
            <person name="Barry K."/>
            <person name="Huber H."/>
            <person name="Zhulin I.B."/>
            <person name="Whitman W.B."/>
            <person name="Mukhopadhyay B."/>
            <person name="Woese C."/>
            <person name="Bristow J."/>
            <person name="Kyrpides N."/>
        </authorList>
    </citation>
    <scope>NUCLEOTIDE SEQUENCE [LARGE SCALE GENOMIC DNA]</scope>
    <source>
        <strain evidence="9">ATCC 43588 / DSM 3639 / JCM 9404 / F1</strain>
    </source>
</reference>
<feature type="domain" description="Citrate transporter-like" evidence="7">
    <location>
        <begin position="14"/>
        <end position="377"/>
    </location>
</feature>
<evidence type="ECO:0000256" key="2">
    <source>
        <dbReference type="ARBA" id="ARBA00022448"/>
    </source>
</evidence>
<dbReference type="RefSeq" id="WP_011838955.1">
    <property type="nucleotide sequence ID" value="NC_009033.1"/>
</dbReference>
<dbReference type="AlphaFoldDB" id="A3DMA4"/>
<evidence type="ECO:0000256" key="6">
    <source>
        <dbReference type="SAM" id="Phobius"/>
    </source>
</evidence>
<evidence type="ECO:0000313" key="8">
    <source>
        <dbReference type="EMBL" id="ABN69764.1"/>
    </source>
</evidence>
<dbReference type="InterPro" id="IPR051475">
    <property type="entry name" value="Diverse_Ion_Transporter"/>
</dbReference>
<evidence type="ECO:0000313" key="9">
    <source>
        <dbReference type="Proteomes" id="UP000000254"/>
    </source>
</evidence>
<evidence type="ECO:0000256" key="5">
    <source>
        <dbReference type="ARBA" id="ARBA00023136"/>
    </source>
</evidence>
<comment type="subcellular location">
    <subcellularLocation>
        <location evidence="1">Membrane</location>
        <topology evidence="1">Multi-pass membrane protein</topology>
    </subcellularLocation>
</comment>
<feature type="transmembrane region" description="Helical" evidence="6">
    <location>
        <begin position="416"/>
        <end position="437"/>
    </location>
</feature>
<feature type="transmembrane region" description="Helical" evidence="6">
    <location>
        <begin position="252"/>
        <end position="271"/>
    </location>
</feature>
<feature type="transmembrane region" description="Helical" evidence="6">
    <location>
        <begin position="370"/>
        <end position="395"/>
    </location>
</feature>
<feature type="transmembrane region" description="Helical" evidence="6">
    <location>
        <begin position="49"/>
        <end position="69"/>
    </location>
</feature>
<feature type="transmembrane region" description="Helical" evidence="6">
    <location>
        <begin position="178"/>
        <end position="196"/>
    </location>
</feature>
<dbReference type="eggNOG" id="arCOG00238">
    <property type="taxonomic scope" value="Archaea"/>
</dbReference>
<keyword evidence="5 6" id="KW-0472">Membrane</keyword>
<evidence type="ECO:0000256" key="3">
    <source>
        <dbReference type="ARBA" id="ARBA00022692"/>
    </source>
</evidence>
<keyword evidence="4 6" id="KW-1133">Transmembrane helix</keyword>
<dbReference type="EMBL" id="CP000575">
    <property type="protein sequence ID" value="ABN69764.1"/>
    <property type="molecule type" value="Genomic_DNA"/>
</dbReference>
<sequence length="438" mass="48390">MYSILVLLLLTLMIILVAIGKPGREYIGLILIITLLVTRTISIKEFVSYVNWDVLGLIIGMSMFSILLEESGIIELVSTHILRKTMSPQNILFLLTLTAGLISIALENVTVVLLFAPIAFNIARKLGINPTYMIIGIALASNMAGSATMIGDPPAIIVAGHYDLSFTDFIIHNGKPSMFFITLIPMIISTYIYTILSTHEIVEPRTNINQTNKNNWEKPNNIIKDKFFLVEALVFLSIKITLLSIREIIKLPLTLIAVIGVGGLIATRILLHQDTESAKKSIREGFDWKLLVFLIGVFALSGAFAKHGLANKFAEALLEISGENIFIITGILIWLSVVFSAVIDNTPYVTTMIPVIDNIAENLGVEPLRIAWALLLGATLGGGITYIGASANLVAVRLLENKGYKITFTDFIKKSLPFNISNLLIGWLLYIIFWIVWF</sequence>
<dbReference type="GeneID" id="4908030"/>
<dbReference type="PANTHER" id="PTHR43568">
    <property type="entry name" value="P PROTEIN"/>
    <property type="match status" value="1"/>
</dbReference>
<reference evidence="8 9" key="2">
    <citation type="journal article" date="2009" name="Stand. Genomic Sci.">
        <title>Complete genome sequence of Staphylothermus marinus Stetter and Fiala 1986 type strain F1.</title>
        <authorList>
            <person name="Anderson I.J."/>
            <person name="Sun H."/>
            <person name="Lapidus A."/>
            <person name="Copeland A."/>
            <person name="Glavina Del Rio T."/>
            <person name="Tice H."/>
            <person name="Dalin E."/>
            <person name="Lucas S."/>
            <person name="Barry K."/>
            <person name="Land M."/>
            <person name="Richardson P."/>
            <person name="Huber H."/>
            <person name="Kyrpides N.C."/>
        </authorList>
    </citation>
    <scope>NUCLEOTIDE SEQUENCE [LARGE SCALE GENOMIC DNA]</scope>
    <source>
        <strain evidence="9">ATCC 43588 / DSM 3639 / JCM 9404 / F1</strain>
    </source>
</reference>
<evidence type="ECO:0000259" key="7">
    <source>
        <dbReference type="Pfam" id="PF03600"/>
    </source>
</evidence>
<organism evidence="8 9">
    <name type="scientific">Staphylothermus marinus (strain ATCC 43588 / DSM 3639 / JCM 9404 / F1)</name>
    <dbReference type="NCBI Taxonomy" id="399550"/>
    <lineage>
        <taxon>Archaea</taxon>
        <taxon>Thermoproteota</taxon>
        <taxon>Thermoprotei</taxon>
        <taxon>Desulfurococcales</taxon>
        <taxon>Desulfurococcaceae</taxon>
        <taxon>Staphylothermus</taxon>
    </lineage>
</organism>
<dbReference type="GO" id="GO:0055085">
    <property type="term" value="P:transmembrane transport"/>
    <property type="evidence" value="ECO:0007669"/>
    <property type="project" value="InterPro"/>
</dbReference>
<dbReference type="HOGENOM" id="CLU_011920_4_0_2"/>
<dbReference type="InterPro" id="IPR004680">
    <property type="entry name" value="Cit_transptr-like_dom"/>
</dbReference>
<protein>
    <submittedName>
        <fullName evidence="8">Citrate transporter</fullName>
    </submittedName>
</protein>
<keyword evidence="3 6" id="KW-0812">Transmembrane</keyword>
<feature type="transmembrane region" description="Helical" evidence="6">
    <location>
        <begin position="132"/>
        <end position="157"/>
    </location>
</feature>
<dbReference type="PANTHER" id="PTHR43568:SF1">
    <property type="entry name" value="P PROTEIN"/>
    <property type="match status" value="1"/>
</dbReference>
<keyword evidence="9" id="KW-1185">Reference proteome</keyword>
<dbReference type="GO" id="GO:0016020">
    <property type="term" value="C:membrane"/>
    <property type="evidence" value="ECO:0007669"/>
    <property type="project" value="UniProtKB-SubCell"/>
</dbReference>